<dbReference type="Gene3D" id="1.10.10.10">
    <property type="entry name" value="Winged helix-like DNA-binding domain superfamily/Winged helix DNA-binding domain"/>
    <property type="match status" value="1"/>
</dbReference>
<dbReference type="InterPro" id="IPR000600">
    <property type="entry name" value="ROK"/>
</dbReference>
<dbReference type="InterPro" id="IPR036388">
    <property type="entry name" value="WH-like_DNA-bd_sf"/>
</dbReference>
<dbReference type="AlphaFoldDB" id="A0A919KVY0"/>
<evidence type="ECO:0000256" key="1">
    <source>
        <dbReference type="ARBA" id="ARBA00006479"/>
    </source>
</evidence>
<gene>
    <name evidence="3" type="ORF">GCM10018793_15980</name>
</gene>
<dbReference type="InterPro" id="IPR043129">
    <property type="entry name" value="ATPase_NBD"/>
</dbReference>
<sequence length="409" mass="41036">MAVRGTPSWLGDQNAARALRLLLDHGPLSRNALGELSGLSRPTAAQMISRLEEKGLIEAVGEASAGRGPSAVLYDVRNDLAYGVAVDMDQDGVRSTLVDLRGTSYPVVTEEASGTAGRRSAARNAAGAVLGACSSAGVDVAGVRHVCVGVPSGAGPRSGEPSPVAALPGWSRRSIRQQLEGALGCAVQVDSDVNLAAVAERGTGAVGPDATFALLWVGYGIGLAVDVAGTVLRGASGGAGGLGNLPVPGGALDPGSLGPGAAATDLEGLLGAPALDRIGRAAGCGEHTFEEALRGAALPARVVEAFAPRLAQGVIPVLGVIDPEAVVLGGPVGRAGGTRLAELTRTAVRSSTRWNPDILVSRVADDPVLAGARAVLGGRLRQDLALRAGSTVSDEDRSRIVAANLRGIS</sequence>
<dbReference type="RefSeq" id="WP_189930185.1">
    <property type="nucleotide sequence ID" value="NZ_BNCD01000003.1"/>
</dbReference>
<feature type="domain" description="HTH marR-type" evidence="2">
    <location>
        <begin position="15"/>
        <end position="67"/>
    </location>
</feature>
<accession>A0A919KVY0</accession>
<dbReference type="CDD" id="cd00090">
    <property type="entry name" value="HTH_ARSR"/>
    <property type="match status" value="1"/>
</dbReference>
<reference evidence="3" key="1">
    <citation type="journal article" date="2014" name="Int. J. Syst. Evol. Microbiol.">
        <title>Complete genome sequence of Corynebacterium casei LMG S-19264T (=DSM 44701T), isolated from a smear-ripened cheese.</title>
        <authorList>
            <consortium name="US DOE Joint Genome Institute (JGI-PGF)"/>
            <person name="Walter F."/>
            <person name="Albersmeier A."/>
            <person name="Kalinowski J."/>
            <person name="Ruckert C."/>
        </authorList>
    </citation>
    <scope>NUCLEOTIDE SEQUENCE</scope>
    <source>
        <strain evidence="3">JCM 5069</strain>
    </source>
</reference>
<protein>
    <recommendedName>
        <fullName evidence="2">HTH marR-type domain-containing protein</fullName>
    </recommendedName>
</protein>
<dbReference type="PANTHER" id="PTHR18964">
    <property type="entry name" value="ROK (REPRESSOR, ORF, KINASE) FAMILY"/>
    <property type="match status" value="1"/>
</dbReference>
<dbReference type="Pfam" id="PF12802">
    <property type="entry name" value="MarR_2"/>
    <property type="match status" value="1"/>
</dbReference>
<dbReference type="SUPFAM" id="SSF46785">
    <property type="entry name" value="Winged helix' DNA-binding domain"/>
    <property type="match status" value="1"/>
</dbReference>
<evidence type="ECO:0000313" key="4">
    <source>
        <dbReference type="Proteomes" id="UP000603708"/>
    </source>
</evidence>
<organism evidence="3 4">
    <name type="scientific">Streptomyces sulfonofaciens</name>
    <dbReference type="NCBI Taxonomy" id="68272"/>
    <lineage>
        <taxon>Bacteria</taxon>
        <taxon>Bacillati</taxon>
        <taxon>Actinomycetota</taxon>
        <taxon>Actinomycetes</taxon>
        <taxon>Kitasatosporales</taxon>
        <taxon>Streptomycetaceae</taxon>
        <taxon>Streptomyces</taxon>
    </lineage>
</organism>
<evidence type="ECO:0000259" key="2">
    <source>
        <dbReference type="Pfam" id="PF12802"/>
    </source>
</evidence>
<proteinExistence type="inferred from homology"/>
<dbReference type="Pfam" id="PF00480">
    <property type="entry name" value="ROK"/>
    <property type="match status" value="1"/>
</dbReference>
<comment type="caution">
    <text evidence="3">The sequence shown here is derived from an EMBL/GenBank/DDBJ whole genome shotgun (WGS) entry which is preliminary data.</text>
</comment>
<name>A0A919KVY0_9ACTN</name>
<dbReference type="SUPFAM" id="SSF53067">
    <property type="entry name" value="Actin-like ATPase domain"/>
    <property type="match status" value="1"/>
</dbReference>
<dbReference type="GO" id="GO:0003700">
    <property type="term" value="F:DNA-binding transcription factor activity"/>
    <property type="evidence" value="ECO:0007669"/>
    <property type="project" value="InterPro"/>
</dbReference>
<dbReference type="InterPro" id="IPR011991">
    <property type="entry name" value="ArsR-like_HTH"/>
</dbReference>
<evidence type="ECO:0000313" key="3">
    <source>
        <dbReference type="EMBL" id="GHH74532.1"/>
    </source>
</evidence>
<reference evidence="3" key="2">
    <citation type="submission" date="2020-09" db="EMBL/GenBank/DDBJ databases">
        <authorList>
            <person name="Sun Q."/>
            <person name="Ohkuma M."/>
        </authorList>
    </citation>
    <scope>NUCLEOTIDE SEQUENCE</scope>
    <source>
        <strain evidence="3">JCM 5069</strain>
    </source>
</reference>
<keyword evidence="4" id="KW-1185">Reference proteome</keyword>
<dbReference type="EMBL" id="BNCD01000003">
    <property type="protein sequence ID" value="GHH74532.1"/>
    <property type="molecule type" value="Genomic_DNA"/>
</dbReference>
<dbReference type="InterPro" id="IPR036390">
    <property type="entry name" value="WH_DNA-bd_sf"/>
</dbReference>
<dbReference type="PANTHER" id="PTHR18964:SF149">
    <property type="entry name" value="BIFUNCTIONAL UDP-N-ACETYLGLUCOSAMINE 2-EPIMERASE_N-ACETYLMANNOSAMINE KINASE"/>
    <property type="match status" value="1"/>
</dbReference>
<dbReference type="InterPro" id="IPR000835">
    <property type="entry name" value="HTH_MarR-typ"/>
</dbReference>
<comment type="similarity">
    <text evidence="1">Belongs to the ROK (NagC/XylR) family.</text>
</comment>
<dbReference type="Gene3D" id="3.30.420.40">
    <property type="match status" value="2"/>
</dbReference>
<dbReference type="Proteomes" id="UP000603708">
    <property type="component" value="Unassembled WGS sequence"/>
</dbReference>